<feature type="repeat" description="TPR" evidence="4">
    <location>
        <begin position="254"/>
        <end position="287"/>
    </location>
</feature>
<keyword evidence="5" id="KW-0812">Transmembrane</keyword>
<evidence type="ECO:0000313" key="7">
    <source>
        <dbReference type="Proteomes" id="UP000002601"/>
    </source>
</evidence>
<dbReference type="KEGG" id="dsa:Desal_2012"/>
<keyword evidence="2" id="KW-0963">Cytoplasm</keyword>
<dbReference type="Pfam" id="PF13176">
    <property type="entry name" value="TPR_7"/>
    <property type="match status" value="1"/>
</dbReference>
<dbReference type="PROSITE" id="PS50005">
    <property type="entry name" value="TPR"/>
    <property type="match status" value="4"/>
</dbReference>
<dbReference type="SUPFAM" id="SSF48452">
    <property type="entry name" value="TPR-like"/>
    <property type="match status" value="1"/>
</dbReference>
<dbReference type="InterPro" id="IPR011990">
    <property type="entry name" value="TPR-like_helical_dom_sf"/>
</dbReference>
<dbReference type="AlphaFoldDB" id="C6BV97"/>
<protein>
    <submittedName>
        <fullName evidence="6">TPR repeat-containing protein</fullName>
    </submittedName>
</protein>
<evidence type="ECO:0000256" key="1">
    <source>
        <dbReference type="ARBA" id="ARBA00004496"/>
    </source>
</evidence>
<dbReference type="eggNOG" id="COG0457">
    <property type="taxonomic scope" value="Bacteria"/>
</dbReference>
<feature type="repeat" description="TPR" evidence="4">
    <location>
        <begin position="176"/>
        <end position="209"/>
    </location>
</feature>
<feature type="repeat" description="TPR" evidence="4">
    <location>
        <begin position="214"/>
        <end position="247"/>
    </location>
</feature>
<keyword evidence="5" id="KW-1133">Transmembrane helix</keyword>
<dbReference type="SMART" id="SM00028">
    <property type="entry name" value="TPR"/>
    <property type="match status" value="9"/>
</dbReference>
<dbReference type="PANTHER" id="PTHR45954">
    <property type="entry name" value="LD33695P"/>
    <property type="match status" value="1"/>
</dbReference>
<proteinExistence type="predicted"/>
<dbReference type="Proteomes" id="UP000002601">
    <property type="component" value="Chromosome"/>
</dbReference>
<sequence>MNGTQILDAAMAVPGFPWFWKLGLGLKFGFLAVVLAAYPVGVHILSFFRKKPEQIDSQSLAEKLYDDLKDTQQTVISKNEEIEALKNIIEGLRKPQETDEEDNHAAKAEAELAKGNFDLAEAFYLKQVQKDEESANESSLKAAEAYRNAGFLAFMNNPKKAFGAYQKSVELDPNSAEGWNRLGHLQKLFGNMVAAEEAYQKVLQLKGNDKSIEAVAYGNLGNIRQTQGDLEGAEEFYNKALKIDEKLGRKEGMAAEYGNIGNIRQTQGDLEGAEEFYNKSLKIDEKLGRKEGMAIRYGNLGLIRKTQGDLEGAEEFYNKSLKIDEELGRKEGMAIRYGNLGLIRKTQGDLEGAEEYHLKSLAIEKELGRKEGMAADYGNLGNIRKIQGDLEGAEEYHLKSLAIEKELGRKEGMAADYGNLGNIRKIQGDLEGAEKFWQQSLELYKQIGAAPMIEQIQGWLDELEFKKNN</sequence>
<dbReference type="GO" id="GO:0005092">
    <property type="term" value="F:GDP-dissociation inhibitor activity"/>
    <property type="evidence" value="ECO:0007669"/>
    <property type="project" value="TreeGrafter"/>
</dbReference>
<dbReference type="InterPro" id="IPR052386">
    <property type="entry name" value="GPSM"/>
</dbReference>
<keyword evidence="3" id="KW-0677">Repeat</keyword>
<feature type="transmembrane region" description="Helical" evidence="5">
    <location>
        <begin position="28"/>
        <end position="48"/>
    </location>
</feature>
<dbReference type="GO" id="GO:0005938">
    <property type="term" value="C:cell cortex"/>
    <property type="evidence" value="ECO:0007669"/>
    <property type="project" value="TreeGrafter"/>
</dbReference>
<evidence type="ECO:0000313" key="6">
    <source>
        <dbReference type="EMBL" id="ACS80072.1"/>
    </source>
</evidence>
<dbReference type="EMBL" id="CP001649">
    <property type="protein sequence ID" value="ACS80072.1"/>
    <property type="molecule type" value="Genomic_DNA"/>
</dbReference>
<evidence type="ECO:0000256" key="4">
    <source>
        <dbReference type="PROSITE-ProRule" id="PRU00339"/>
    </source>
</evidence>
<dbReference type="OrthoDB" id="5451078at2"/>
<keyword evidence="5" id="KW-0472">Membrane</keyword>
<evidence type="ECO:0000256" key="5">
    <source>
        <dbReference type="SAM" id="Phobius"/>
    </source>
</evidence>
<dbReference type="Gene3D" id="1.25.40.10">
    <property type="entry name" value="Tetratricopeptide repeat domain"/>
    <property type="match status" value="4"/>
</dbReference>
<dbReference type="PANTHER" id="PTHR45954:SF1">
    <property type="entry name" value="LD33695P"/>
    <property type="match status" value="1"/>
</dbReference>
<evidence type="ECO:0000256" key="3">
    <source>
        <dbReference type="ARBA" id="ARBA00022737"/>
    </source>
</evidence>
<dbReference type="GO" id="GO:0001965">
    <property type="term" value="F:G-protein alpha-subunit binding"/>
    <property type="evidence" value="ECO:0007669"/>
    <property type="project" value="TreeGrafter"/>
</dbReference>
<keyword evidence="7" id="KW-1185">Reference proteome</keyword>
<dbReference type="InterPro" id="IPR019734">
    <property type="entry name" value="TPR_rpt"/>
</dbReference>
<dbReference type="STRING" id="526222.Desal_2012"/>
<gene>
    <name evidence="6" type="ordered locus">Desal_2012</name>
</gene>
<dbReference type="Pfam" id="PF13424">
    <property type="entry name" value="TPR_12"/>
    <property type="match status" value="3"/>
</dbReference>
<accession>C6BV97</accession>
<name>C6BV97_MARSD</name>
<reference evidence="6 7" key="1">
    <citation type="submission" date="2009-06" db="EMBL/GenBank/DDBJ databases">
        <title>Complete sequence of Desulfovibrio salexigens DSM 2638.</title>
        <authorList>
            <consortium name="US DOE Joint Genome Institute"/>
            <person name="Lucas S."/>
            <person name="Copeland A."/>
            <person name="Lapidus A."/>
            <person name="Glavina del Rio T."/>
            <person name="Tice H."/>
            <person name="Bruce D."/>
            <person name="Goodwin L."/>
            <person name="Pitluck S."/>
            <person name="Munk A.C."/>
            <person name="Brettin T."/>
            <person name="Detter J.C."/>
            <person name="Han C."/>
            <person name="Tapia R."/>
            <person name="Larimer F."/>
            <person name="Land M."/>
            <person name="Hauser L."/>
            <person name="Kyrpides N."/>
            <person name="Anderson I."/>
            <person name="Wall J.D."/>
            <person name="Arkin A.P."/>
            <person name="Dehal P."/>
            <person name="Chivian D."/>
            <person name="Giles B."/>
            <person name="Hazen T.C."/>
        </authorList>
    </citation>
    <scope>NUCLEOTIDE SEQUENCE [LARGE SCALE GENOMIC DNA]</scope>
    <source>
        <strain evidence="7">ATCC 14822 / DSM 2638 / NCIMB 8403 / VKM B-1763</strain>
    </source>
</reference>
<feature type="repeat" description="TPR" evidence="4">
    <location>
        <begin position="294"/>
        <end position="327"/>
    </location>
</feature>
<keyword evidence="4" id="KW-0802">TPR repeat</keyword>
<evidence type="ECO:0000256" key="2">
    <source>
        <dbReference type="ARBA" id="ARBA00022490"/>
    </source>
</evidence>
<dbReference type="RefSeq" id="WP_015851888.1">
    <property type="nucleotide sequence ID" value="NC_012881.1"/>
</dbReference>
<organism evidence="6 7">
    <name type="scientific">Maridesulfovibrio salexigens (strain ATCC 14822 / DSM 2638 / NCIMB 8403 / VKM B-1763)</name>
    <name type="common">Desulfovibrio salexigens</name>
    <dbReference type="NCBI Taxonomy" id="526222"/>
    <lineage>
        <taxon>Bacteria</taxon>
        <taxon>Pseudomonadati</taxon>
        <taxon>Thermodesulfobacteriota</taxon>
        <taxon>Desulfovibrionia</taxon>
        <taxon>Desulfovibrionales</taxon>
        <taxon>Desulfovibrionaceae</taxon>
        <taxon>Maridesulfovibrio</taxon>
    </lineage>
</organism>
<comment type="subcellular location">
    <subcellularLocation>
        <location evidence="1">Cytoplasm</location>
    </subcellularLocation>
</comment>
<dbReference type="HOGENOM" id="CLU_519470_0_0_7"/>